<name>A0ABU4VAS0_9PSEU</name>
<sequence length="133" mass="13641">MNSRYTEAVDALTTQIVDHDGVVIVVLAGEVDMATGSDPLAGAIAAVKRTSAGLVVDLNAVTFFGSSGINLLVAARQHAQSMGVPFAVVADRPAVLKPLAMTGMDVCLAPFPSVPDALTAIRAQPSVPPQSRC</sequence>
<dbReference type="Pfam" id="PF01740">
    <property type="entry name" value="STAS"/>
    <property type="match status" value="1"/>
</dbReference>
<evidence type="ECO:0000256" key="2">
    <source>
        <dbReference type="RuleBase" id="RU003749"/>
    </source>
</evidence>
<dbReference type="PANTHER" id="PTHR33495:SF2">
    <property type="entry name" value="ANTI-SIGMA FACTOR ANTAGONIST TM_1081-RELATED"/>
    <property type="match status" value="1"/>
</dbReference>
<evidence type="ECO:0000256" key="1">
    <source>
        <dbReference type="ARBA" id="ARBA00009013"/>
    </source>
</evidence>
<dbReference type="CDD" id="cd07043">
    <property type="entry name" value="STAS_anti-anti-sigma_factors"/>
    <property type="match status" value="1"/>
</dbReference>
<dbReference type="Gene3D" id="3.30.750.24">
    <property type="entry name" value="STAS domain"/>
    <property type="match status" value="1"/>
</dbReference>
<evidence type="ECO:0000313" key="5">
    <source>
        <dbReference type="Proteomes" id="UP001285352"/>
    </source>
</evidence>
<keyword evidence="5" id="KW-1185">Reference proteome</keyword>
<comment type="similarity">
    <text evidence="1 2">Belongs to the anti-sigma-factor antagonist family.</text>
</comment>
<feature type="domain" description="STAS" evidence="3">
    <location>
        <begin position="12"/>
        <end position="121"/>
    </location>
</feature>
<dbReference type="InterPro" id="IPR036513">
    <property type="entry name" value="STAS_dom_sf"/>
</dbReference>
<proteinExistence type="inferred from homology"/>
<dbReference type="NCBIfam" id="TIGR00377">
    <property type="entry name" value="ant_ant_sig"/>
    <property type="match status" value="1"/>
</dbReference>
<dbReference type="InterPro" id="IPR002645">
    <property type="entry name" value="STAS_dom"/>
</dbReference>
<dbReference type="InterPro" id="IPR003658">
    <property type="entry name" value="Anti-sigma_ant"/>
</dbReference>
<reference evidence="4 5" key="1">
    <citation type="submission" date="2023-11" db="EMBL/GenBank/DDBJ databases">
        <title>Lentzea sokolovensis, sp. nov., Lentzea kristufkii, sp. nov., and Lentzea miocenensis, sp. nov., rare actinobacteria from Sokolov Coal Basin, Miocene lacustrine sediment, Czech Republic.</title>
        <authorList>
            <person name="Lara A."/>
            <person name="Kotroba L."/>
            <person name="Nouioui I."/>
            <person name="Neumann-Schaal M."/>
            <person name="Mast Y."/>
            <person name="Chronakova A."/>
        </authorList>
    </citation>
    <scope>NUCLEOTIDE SEQUENCE [LARGE SCALE GENOMIC DNA]</scope>
    <source>
        <strain evidence="4 5">BCCO 10_0061</strain>
    </source>
</reference>
<comment type="caution">
    <text evidence="4">The sequence shown here is derived from an EMBL/GenBank/DDBJ whole genome shotgun (WGS) entry which is preliminary data.</text>
</comment>
<organism evidence="4 5">
    <name type="scientific">Lentzea sokolovensis</name>
    <dbReference type="NCBI Taxonomy" id="3095429"/>
    <lineage>
        <taxon>Bacteria</taxon>
        <taxon>Bacillati</taxon>
        <taxon>Actinomycetota</taxon>
        <taxon>Actinomycetes</taxon>
        <taxon>Pseudonocardiales</taxon>
        <taxon>Pseudonocardiaceae</taxon>
        <taxon>Lentzea</taxon>
    </lineage>
</organism>
<reference evidence="4 5" key="2">
    <citation type="submission" date="2023-11" db="EMBL/GenBank/DDBJ databases">
        <authorList>
            <person name="Lara A.C."/>
            <person name="Chronakova A."/>
        </authorList>
    </citation>
    <scope>NUCLEOTIDE SEQUENCE [LARGE SCALE GENOMIC DNA]</scope>
    <source>
        <strain evidence="4 5">BCCO 10_0061</strain>
    </source>
</reference>
<dbReference type="SUPFAM" id="SSF52091">
    <property type="entry name" value="SpoIIaa-like"/>
    <property type="match status" value="1"/>
</dbReference>
<dbReference type="PANTHER" id="PTHR33495">
    <property type="entry name" value="ANTI-SIGMA FACTOR ANTAGONIST TM_1081-RELATED-RELATED"/>
    <property type="match status" value="1"/>
</dbReference>
<gene>
    <name evidence="4" type="ORF">SK854_42760</name>
</gene>
<accession>A0ABU4VAS0</accession>
<protein>
    <recommendedName>
        <fullName evidence="2">Anti-sigma factor antagonist</fullName>
    </recommendedName>
</protein>
<evidence type="ECO:0000259" key="3">
    <source>
        <dbReference type="PROSITE" id="PS50801"/>
    </source>
</evidence>
<dbReference type="EMBL" id="JAXAVU010000016">
    <property type="protein sequence ID" value="MDX8148901.1"/>
    <property type="molecule type" value="Genomic_DNA"/>
</dbReference>
<dbReference type="Proteomes" id="UP001285352">
    <property type="component" value="Unassembled WGS sequence"/>
</dbReference>
<dbReference type="PROSITE" id="PS50801">
    <property type="entry name" value="STAS"/>
    <property type="match status" value="1"/>
</dbReference>
<evidence type="ECO:0000313" key="4">
    <source>
        <dbReference type="EMBL" id="MDX8148901.1"/>
    </source>
</evidence>
<dbReference type="RefSeq" id="WP_319980870.1">
    <property type="nucleotide sequence ID" value="NZ_JAXAVU010000016.1"/>
</dbReference>